<dbReference type="Proteomes" id="UP001060164">
    <property type="component" value="Chromosome"/>
</dbReference>
<dbReference type="CDD" id="cd00093">
    <property type="entry name" value="HTH_XRE"/>
    <property type="match status" value="1"/>
</dbReference>
<protein>
    <submittedName>
        <fullName evidence="3">Helix-turn-helix domain-containing protein</fullName>
    </submittedName>
</protein>
<sequence length="80" mass="9196">MDYKRMNELRLLGLTIAYYRKVRGMTQMELAEAVHISKTHMSNIEAPNGKTSISLNKLFDIAEALDVSMKDLFDFRDNAL</sequence>
<evidence type="ECO:0000256" key="1">
    <source>
        <dbReference type="ARBA" id="ARBA00023125"/>
    </source>
</evidence>
<dbReference type="PROSITE" id="PS50943">
    <property type="entry name" value="HTH_CROC1"/>
    <property type="match status" value="1"/>
</dbReference>
<dbReference type="InterPro" id="IPR050807">
    <property type="entry name" value="TransReg_Diox_bact_type"/>
</dbReference>
<organism evidence="3 4">
    <name type="scientific">Ruminococcus gauvreauii</name>
    <dbReference type="NCBI Taxonomy" id="438033"/>
    <lineage>
        <taxon>Bacteria</taxon>
        <taxon>Bacillati</taxon>
        <taxon>Bacillota</taxon>
        <taxon>Clostridia</taxon>
        <taxon>Eubacteriales</taxon>
        <taxon>Oscillospiraceae</taxon>
        <taxon>Ruminococcus</taxon>
    </lineage>
</organism>
<dbReference type="InterPro" id="IPR001387">
    <property type="entry name" value="Cro/C1-type_HTH"/>
</dbReference>
<dbReference type="SUPFAM" id="SSF47413">
    <property type="entry name" value="lambda repressor-like DNA-binding domains"/>
    <property type="match status" value="1"/>
</dbReference>
<feature type="domain" description="HTH cro/C1-type" evidence="2">
    <location>
        <begin position="16"/>
        <end position="72"/>
    </location>
</feature>
<dbReference type="SMART" id="SM00530">
    <property type="entry name" value="HTH_XRE"/>
    <property type="match status" value="1"/>
</dbReference>
<dbReference type="PANTHER" id="PTHR46797">
    <property type="entry name" value="HTH-TYPE TRANSCRIPTIONAL REGULATOR"/>
    <property type="match status" value="1"/>
</dbReference>
<proteinExistence type="predicted"/>
<evidence type="ECO:0000259" key="2">
    <source>
        <dbReference type="PROSITE" id="PS50943"/>
    </source>
</evidence>
<reference evidence="3" key="1">
    <citation type="journal article" date="2022" name="Cell">
        <title>Design, construction, and in vivo augmentation of a complex gut microbiome.</title>
        <authorList>
            <person name="Cheng A.G."/>
            <person name="Ho P.Y."/>
            <person name="Aranda-Diaz A."/>
            <person name="Jain S."/>
            <person name="Yu F.B."/>
            <person name="Meng X."/>
            <person name="Wang M."/>
            <person name="Iakiviak M."/>
            <person name="Nagashima K."/>
            <person name="Zhao A."/>
            <person name="Murugkar P."/>
            <person name="Patil A."/>
            <person name="Atabakhsh K."/>
            <person name="Weakley A."/>
            <person name="Yan J."/>
            <person name="Brumbaugh A.R."/>
            <person name="Higginbottom S."/>
            <person name="Dimas A."/>
            <person name="Shiver A.L."/>
            <person name="Deutschbauer A."/>
            <person name="Neff N."/>
            <person name="Sonnenburg J.L."/>
            <person name="Huang K.C."/>
            <person name="Fischbach M.A."/>
        </authorList>
    </citation>
    <scope>NUCLEOTIDE SEQUENCE</scope>
    <source>
        <strain evidence="3">DSM 19829</strain>
    </source>
</reference>
<evidence type="ECO:0000313" key="4">
    <source>
        <dbReference type="Proteomes" id="UP001060164"/>
    </source>
</evidence>
<name>A0ABY5VJT0_9FIRM</name>
<dbReference type="EMBL" id="CP102290">
    <property type="protein sequence ID" value="UWP60597.1"/>
    <property type="molecule type" value="Genomic_DNA"/>
</dbReference>
<dbReference type="InterPro" id="IPR010982">
    <property type="entry name" value="Lambda_DNA-bd_dom_sf"/>
</dbReference>
<keyword evidence="4" id="KW-1185">Reference proteome</keyword>
<gene>
    <name evidence="3" type="ORF">NQ502_06090</name>
</gene>
<evidence type="ECO:0000313" key="3">
    <source>
        <dbReference type="EMBL" id="UWP60597.1"/>
    </source>
</evidence>
<dbReference type="RefSeq" id="WP_028530479.1">
    <property type="nucleotide sequence ID" value="NZ_CABLBR010000002.1"/>
</dbReference>
<accession>A0ABY5VJT0</accession>
<keyword evidence="1" id="KW-0238">DNA-binding</keyword>
<dbReference type="Gene3D" id="1.10.260.40">
    <property type="entry name" value="lambda repressor-like DNA-binding domains"/>
    <property type="match status" value="1"/>
</dbReference>
<dbReference type="PANTHER" id="PTHR46797:SF1">
    <property type="entry name" value="METHYLPHOSPHONATE SYNTHASE"/>
    <property type="match status" value="1"/>
</dbReference>
<dbReference type="Pfam" id="PF01381">
    <property type="entry name" value="HTH_3"/>
    <property type="match status" value="1"/>
</dbReference>